<keyword evidence="6 10" id="KW-0460">Magnesium</keyword>
<name>A0ABN3CU37_9ACTN</name>
<evidence type="ECO:0000256" key="6">
    <source>
        <dbReference type="ARBA" id="ARBA00022842"/>
    </source>
</evidence>
<dbReference type="HAMAP" id="MF_01898">
    <property type="entry name" value="GyrB"/>
    <property type="match status" value="1"/>
</dbReference>
<dbReference type="InterPro" id="IPR011557">
    <property type="entry name" value="GyrB"/>
</dbReference>
<dbReference type="InterPro" id="IPR018522">
    <property type="entry name" value="TopoIIA_CS"/>
</dbReference>
<dbReference type="PRINTS" id="PR01159">
    <property type="entry name" value="DNAGYRASEB"/>
</dbReference>
<organism evidence="12 13">
    <name type="scientific">Nonomuraea monospora</name>
    <dbReference type="NCBI Taxonomy" id="568818"/>
    <lineage>
        <taxon>Bacteria</taxon>
        <taxon>Bacillati</taxon>
        <taxon>Actinomycetota</taxon>
        <taxon>Actinomycetes</taxon>
        <taxon>Streptosporangiales</taxon>
        <taxon>Streptosporangiaceae</taxon>
        <taxon>Nonomuraea</taxon>
    </lineage>
</organism>
<dbReference type="PROSITE" id="PS50880">
    <property type="entry name" value="TOPRIM"/>
    <property type="match status" value="1"/>
</dbReference>
<dbReference type="RefSeq" id="WP_344487979.1">
    <property type="nucleotide sequence ID" value="NZ_BAAAQX010000030.1"/>
</dbReference>
<feature type="binding site" evidence="10">
    <location>
        <position position="428"/>
    </location>
    <ligand>
        <name>Mg(2+)</name>
        <dbReference type="ChEBI" id="CHEBI:18420"/>
        <label>1</label>
        <note>catalytic</note>
    </ligand>
</feature>
<comment type="miscellaneous">
    <text evidence="10">Few gyrases are as efficient as E.coli at forming negative supercoils. Not all organisms have 2 type II topoisomerases; in organisms with a single type II topoisomerase this enzyme also has to decatenate newly replicated chromosomes.</text>
</comment>
<dbReference type="Pfam" id="PF01751">
    <property type="entry name" value="Toprim"/>
    <property type="match status" value="1"/>
</dbReference>
<dbReference type="Pfam" id="PF02518">
    <property type="entry name" value="HATPase_c"/>
    <property type="match status" value="1"/>
</dbReference>
<evidence type="ECO:0000256" key="10">
    <source>
        <dbReference type="HAMAP-Rule" id="MF_01898"/>
    </source>
</evidence>
<dbReference type="InterPro" id="IPR036890">
    <property type="entry name" value="HATPase_C_sf"/>
</dbReference>
<comment type="caution">
    <text evidence="12">The sequence shown here is derived from an EMBL/GenBank/DDBJ whole genome shotgun (WGS) entry which is preliminary data.</text>
</comment>
<dbReference type="NCBIfam" id="NF004189">
    <property type="entry name" value="PRK05644.1"/>
    <property type="match status" value="1"/>
</dbReference>
<dbReference type="InterPro" id="IPR013759">
    <property type="entry name" value="Topo_IIA_B_C"/>
</dbReference>
<dbReference type="SMART" id="SM00433">
    <property type="entry name" value="TOP2c"/>
    <property type="match status" value="1"/>
</dbReference>
<dbReference type="SUPFAM" id="SSF56719">
    <property type="entry name" value="Type II DNA topoisomerase"/>
    <property type="match status" value="1"/>
</dbReference>
<keyword evidence="13" id="KW-1185">Reference proteome</keyword>
<evidence type="ECO:0000256" key="1">
    <source>
        <dbReference type="ARBA" id="ARBA00000185"/>
    </source>
</evidence>
<dbReference type="Gene3D" id="3.40.50.670">
    <property type="match status" value="1"/>
</dbReference>
<dbReference type="EC" id="5.6.2.2" evidence="10"/>
<evidence type="ECO:0000313" key="12">
    <source>
        <dbReference type="EMBL" id="GAA2212976.1"/>
    </source>
</evidence>
<dbReference type="SMART" id="SM00387">
    <property type="entry name" value="HATPase_c"/>
    <property type="match status" value="1"/>
</dbReference>
<dbReference type="Pfam" id="PF00986">
    <property type="entry name" value="DNA_gyraseB_C"/>
    <property type="match status" value="1"/>
</dbReference>
<dbReference type="CDD" id="cd16928">
    <property type="entry name" value="HATPase_GyrB-like"/>
    <property type="match status" value="1"/>
</dbReference>
<dbReference type="PANTHER" id="PTHR45866:SF1">
    <property type="entry name" value="DNA GYRASE SUBUNIT B, MITOCHONDRIAL"/>
    <property type="match status" value="1"/>
</dbReference>
<keyword evidence="4 10" id="KW-0547">Nucleotide-binding</keyword>
<evidence type="ECO:0000256" key="5">
    <source>
        <dbReference type="ARBA" id="ARBA00022840"/>
    </source>
</evidence>
<evidence type="ECO:0000259" key="11">
    <source>
        <dbReference type="PROSITE" id="PS50880"/>
    </source>
</evidence>
<comment type="subcellular location">
    <subcellularLocation>
        <location evidence="10">Cytoplasm</location>
    </subcellularLocation>
</comment>
<keyword evidence="9 10" id="KW-0413">Isomerase</keyword>
<dbReference type="InterPro" id="IPR013760">
    <property type="entry name" value="Topo_IIA-like_dom_sf"/>
</dbReference>
<evidence type="ECO:0000256" key="7">
    <source>
        <dbReference type="ARBA" id="ARBA00023029"/>
    </source>
</evidence>
<comment type="catalytic activity">
    <reaction evidence="1 10">
        <text>ATP-dependent breakage, passage and rejoining of double-stranded DNA.</text>
        <dbReference type="EC" id="5.6.2.2"/>
    </reaction>
</comment>
<dbReference type="InterPro" id="IPR002288">
    <property type="entry name" value="DNA_gyrase_B_C"/>
</dbReference>
<gene>
    <name evidence="10 12" type="primary">gyrB</name>
    <name evidence="12" type="ORF">GCM10009850_084380</name>
</gene>
<comment type="similarity">
    <text evidence="2 10">Belongs to the type II topoisomerase GyrB family.</text>
</comment>
<keyword evidence="10" id="KW-0963">Cytoplasm</keyword>
<feature type="site" description="Interaction with DNA" evidence="10">
    <location>
        <position position="453"/>
    </location>
</feature>
<feature type="domain" description="Toprim" evidence="11">
    <location>
        <begin position="422"/>
        <end position="536"/>
    </location>
</feature>
<dbReference type="EMBL" id="BAAAQX010000030">
    <property type="protein sequence ID" value="GAA2212976.1"/>
    <property type="molecule type" value="Genomic_DNA"/>
</dbReference>
<feature type="binding site" evidence="10">
    <location>
        <position position="501"/>
    </location>
    <ligand>
        <name>Mg(2+)</name>
        <dbReference type="ChEBI" id="CHEBI:18420"/>
        <label>2</label>
    </ligand>
</feature>
<keyword evidence="8" id="KW-0238">DNA-binding</keyword>
<feature type="binding site" evidence="10">
    <location>
        <position position="503"/>
    </location>
    <ligand>
        <name>Mg(2+)</name>
        <dbReference type="ChEBI" id="CHEBI:18420"/>
        <label>2</label>
    </ligand>
</feature>
<keyword evidence="3 10" id="KW-0479">Metal-binding</keyword>
<reference evidence="12 13" key="1">
    <citation type="journal article" date="2019" name="Int. J. Syst. Evol. Microbiol.">
        <title>The Global Catalogue of Microorganisms (GCM) 10K type strain sequencing project: providing services to taxonomists for standard genome sequencing and annotation.</title>
        <authorList>
            <consortium name="The Broad Institute Genomics Platform"/>
            <consortium name="The Broad Institute Genome Sequencing Center for Infectious Disease"/>
            <person name="Wu L."/>
            <person name="Ma J."/>
        </authorList>
    </citation>
    <scope>NUCLEOTIDE SEQUENCE [LARGE SCALE GENOMIC DNA]</scope>
    <source>
        <strain evidence="12 13">JCM 16114</strain>
    </source>
</reference>
<dbReference type="InterPro" id="IPR000565">
    <property type="entry name" value="Topo_IIA_B"/>
</dbReference>
<evidence type="ECO:0000256" key="4">
    <source>
        <dbReference type="ARBA" id="ARBA00022741"/>
    </source>
</evidence>
<dbReference type="PRINTS" id="PR00418">
    <property type="entry name" value="TPI2FAMILY"/>
</dbReference>
<keyword evidence="7 10" id="KW-0799">Topoisomerase</keyword>
<dbReference type="InterPro" id="IPR003594">
    <property type="entry name" value="HATPase_dom"/>
</dbReference>
<protein>
    <recommendedName>
        <fullName evidence="10">DNA gyrase subunit B</fullName>
        <ecNumber evidence="10">5.6.2.2</ecNumber>
    </recommendedName>
</protein>
<feature type="site" description="Interaction with DNA" evidence="10">
    <location>
        <position position="456"/>
    </location>
</feature>
<dbReference type="SUPFAM" id="SSF54211">
    <property type="entry name" value="Ribosomal protein S5 domain 2-like"/>
    <property type="match status" value="1"/>
</dbReference>
<proteinExistence type="inferred from homology"/>
<comment type="function">
    <text evidence="10">A type II topoisomerase that negatively supercoils closed circular double-stranded (ds) DNA in an ATP-dependent manner to modulate DNA topology and maintain chromosomes in an underwound state. Negative supercoiling favors strand separation, and DNA replication, transcription, recombination and repair, all of which involve strand separation. Also able to catalyze the interconversion of other topological isomers of dsDNA rings, including catenanes and knotted rings. Type II topoisomerases break and join 2 DNA strands simultaneously in an ATP-dependent manner.</text>
</comment>
<dbReference type="Gene3D" id="3.30.230.10">
    <property type="match status" value="1"/>
</dbReference>
<dbReference type="NCBIfam" id="TIGR01059">
    <property type="entry name" value="gyrB"/>
    <property type="match status" value="1"/>
</dbReference>
<evidence type="ECO:0000256" key="8">
    <source>
        <dbReference type="ARBA" id="ARBA00023125"/>
    </source>
</evidence>
<dbReference type="Gene3D" id="3.30.565.10">
    <property type="entry name" value="Histidine kinase-like ATPase, C-terminal domain"/>
    <property type="match status" value="1"/>
</dbReference>
<sequence length="647" mass="71514">MSYDASSITVLEGLEAVRKRPGMYIGSTGERGLHHLVQEIVDNAVDEALAGYADRIDVTLLADNGVRVVDNGRGIPTGIHPVEKRSAVEVVLTTLHAGGKFDSQSYAVSGGLHGVGSAVVNALSTAMEVEVKQNGHYWRQRYEMSKPTAPLAKGEETDETGTTVTFWADPDVFETTTWNYETLSRRFQEMAFLNKGLTITLTDERPDHINGEAHSVTYHYEGGLSDFVQHLNAKKEPAHASIISFEEESDGLAVDIAMQWNNSYSESVYSFANVINTAEGGTHEEGFRAALTSIVNRYAREQKFLKEGKDDNLSGEDVREGLTAIISVKLSDPQFEGQTKTKLGNTEAKSFVQKACNDHLRDWFERNPGEAKDIINKSLQASRARIAARQARDLTRRKSLLEAGSGLPGKLADCQWNDPEKCELFIVEGDSAGGSAKGGRDSRFQAILPIRGKILNVEKARIDKVLKNNEVQALITALGTGVHDEFDIAKLRYHKVILMADADVDGQHINTLLLTLLFRFMRPLIEAGHVYLSCPPLYKIKWDRKGEDASYAYSDSERDAVIAAGIAGGKPDPRPRDNVQRFKGLGEMNAGQLWETTMNPATRLLRLVTLDDAAQADDLFSVLMGEDVEARRDFIIRNARDVRFLDV</sequence>
<dbReference type="SUPFAM" id="SSF55874">
    <property type="entry name" value="ATPase domain of HSP90 chaperone/DNA topoisomerase II/histidine kinase"/>
    <property type="match status" value="1"/>
</dbReference>
<comment type="subunit">
    <text evidence="10">Heterotetramer, composed of two GyrA and two GyrB chains. In the heterotetramer, GyrA contains the active site tyrosine that forms a transient covalent intermediate with DNA, while GyrB binds cofactors and catalyzes ATP hydrolysis.</text>
</comment>
<dbReference type="InterPro" id="IPR020568">
    <property type="entry name" value="Ribosomal_Su5_D2-typ_SF"/>
</dbReference>
<dbReference type="InterPro" id="IPR001241">
    <property type="entry name" value="Topo_IIA"/>
</dbReference>
<evidence type="ECO:0000256" key="2">
    <source>
        <dbReference type="ARBA" id="ARBA00010708"/>
    </source>
</evidence>
<dbReference type="Proteomes" id="UP001499843">
    <property type="component" value="Unassembled WGS sequence"/>
</dbReference>
<evidence type="ECO:0000313" key="13">
    <source>
        <dbReference type="Proteomes" id="UP001499843"/>
    </source>
</evidence>
<keyword evidence="5 10" id="KW-0067">ATP-binding</keyword>
<dbReference type="NCBIfam" id="NF011501">
    <property type="entry name" value="PRK14939.1"/>
    <property type="match status" value="1"/>
</dbReference>
<evidence type="ECO:0000256" key="9">
    <source>
        <dbReference type="ARBA" id="ARBA00023235"/>
    </source>
</evidence>
<dbReference type="InterPro" id="IPR014721">
    <property type="entry name" value="Ribsml_uS5_D2-typ_fold_subgr"/>
</dbReference>
<accession>A0ABN3CU37</accession>
<dbReference type="PANTHER" id="PTHR45866">
    <property type="entry name" value="DNA GYRASE/TOPOISOMERASE SUBUNIT B"/>
    <property type="match status" value="1"/>
</dbReference>
<feature type="binding site" evidence="10">
    <location>
        <position position="501"/>
    </location>
    <ligand>
        <name>Mg(2+)</name>
        <dbReference type="ChEBI" id="CHEBI:18420"/>
        <label>1</label>
        <note>catalytic</note>
    </ligand>
</feature>
<comment type="cofactor">
    <cofactor evidence="10">
        <name>Mg(2+)</name>
        <dbReference type="ChEBI" id="CHEBI:18420"/>
    </cofactor>
    <cofactor evidence="10">
        <name>Mn(2+)</name>
        <dbReference type="ChEBI" id="CHEBI:29035"/>
    </cofactor>
    <cofactor evidence="10">
        <name>Ca(2+)</name>
        <dbReference type="ChEBI" id="CHEBI:29108"/>
    </cofactor>
    <text evidence="10">Binds two Mg(2+) per subunit. The magnesium ions form salt bridges with both the protein and the DNA. Can also accept other divalent metal cations, such as Mn(2+) or Ca(2+).</text>
</comment>
<dbReference type="InterPro" id="IPR006171">
    <property type="entry name" value="TOPRIM_dom"/>
</dbReference>
<dbReference type="Pfam" id="PF00204">
    <property type="entry name" value="DNA_gyraseB"/>
    <property type="match status" value="1"/>
</dbReference>
<dbReference type="InterPro" id="IPR013506">
    <property type="entry name" value="Topo_IIA_bsu_dom2"/>
</dbReference>
<evidence type="ECO:0000256" key="3">
    <source>
        <dbReference type="ARBA" id="ARBA00022723"/>
    </source>
</evidence>
<dbReference type="PROSITE" id="PS00177">
    <property type="entry name" value="TOPOISOMERASE_II"/>
    <property type="match status" value="1"/>
</dbReference>
<dbReference type="CDD" id="cd00822">
    <property type="entry name" value="TopoII_Trans_DNA_gyrase"/>
    <property type="match status" value="1"/>
</dbReference>